<evidence type="ECO:0000256" key="1">
    <source>
        <dbReference type="SAM" id="MobiDB-lite"/>
    </source>
</evidence>
<evidence type="ECO:0000313" key="2">
    <source>
        <dbReference type="EMBL" id="CRK97545.1"/>
    </source>
</evidence>
<reference evidence="2 3" key="1">
    <citation type="submission" date="2015-04" db="EMBL/GenBank/DDBJ databases">
        <authorList>
            <person name="Syromyatnikov M.Y."/>
            <person name="Popov V.N."/>
        </authorList>
    </citation>
    <scope>NUCLEOTIDE SEQUENCE [LARGE SCALE GENOMIC DNA]</scope>
</reference>
<organism evidence="2 3">
    <name type="scientific">Clunio marinus</name>
    <dbReference type="NCBI Taxonomy" id="568069"/>
    <lineage>
        <taxon>Eukaryota</taxon>
        <taxon>Metazoa</taxon>
        <taxon>Ecdysozoa</taxon>
        <taxon>Arthropoda</taxon>
        <taxon>Hexapoda</taxon>
        <taxon>Insecta</taxon>
        <taxon>Pterygota</taxon>
        <taxon>Neoptera</taxon>
        <taxon>Endopterygota</taxon>
        <taxon>Diptera</taxon>
        <taxon>Nematocera</taxon>
        <taxon>Chironomoidea</taxon>
        <taxon>Chironomidae</taxon>
        <taxon>Clunio</taxon>
    </lineage>
</organism>
<proteinExistence type="predicted"/>
<gene>
    <name evidence="2" type="ORF">CLUMA_CG010933</name>
</gene>
<evidence type="ECO:0000313" key="3">
    <source>
        <dbReference type="Proteomes" id="UP000183832"/>
    </source>
</evidence>
<name>A0A1J1IGG6_9DIPT</name>
<protein>
    <submittedName>
        <fullName evidence="2">CLUMA_CG010933, isoform A</fullName>
    </submittedName>
</protein>
<dbReference type="EMBL" id="CVRI01000047">
    <property type="protein sequence ID" value="CRK97545.1"/>
    <property type="molecule type" value="Genomic_DNA"/>
</dbReference>
<feature type="region of interest" description="Disordered" evidence="1">
    <location>
        <begin position="1"/>
        <end position="20"/>
    </location>
</feature>
<keyword evidence="3" id="KW-1185">Reference proteome</keyword>
<dbReference type="AlphaFoldDB" id="A0A1J1IGG6"/>
<dbReference type="Proteomes" id="UP000183832">
    <property type="component" value="Unassembled WGS sequence"/>
</dbReference>
<sequence>MKKDNLQLKPQVTPKHPEKRHSARIIALHSLLTFKPFTIIYHSSHKKQSSNVEFNHHQQNLCSNCKEISISKLKKLSLK</sequence>
<accession>A0A1J1IGG6</accession>